<evidence type="ECO:0000313" key="4">
    <source>
        <dbReference type="EMBL" id="CAF3552381.1"/>
    </source>
</evidence>
<reference evidence="3" key="1">
    <citation type="submission" date="2021-02" db="EMBL/GenBank/DDBJ databases">
        <authorList>
            <person name="Nowell W R."/>
        </authorList>
    </citation>
    <scope>NUCLEOTIDE SEQUENCE</scope>
</reference>
<dbReference type="GO" id="GO:0005737">
    <property type="term" value="C:cytoplasm"/>
    <property type="evidence" value="ECO:0007669"/>
    <property type="project" value="TreeGrafter"/>
</dbReference>
<dbReference type="Gene3D" id="2.170.150.10">
    <property type="entry name" value="Metal Binding Protein, Guanine Nucleotide Exchange Factor, Chain A"/>
    <property type="match status" value="1"/>
</dbReference>
<dbReference type="PANTHER" id="PTHR11991">
    <property type="entry name" value="TRANSLATIONALLY CONTROLLED TUMOR PROTEIN-RELATED"/>
    <property type="match status" value="1"/>
</dbReference>
<evidence type="ECO:0000259" key="2">
    <source>
        <dbReference type="PROSITE" id="PS51797"/>
    </source>
</evidence>
<dbReference type="GO" id="GO:0005509">
    <property type="term" value="F:calcium ion binding"/>
    <property type="evidence" value="ECO:0007669"/>
    <property type="project" value="TreeGrafter"/>
</dbReference>
<dbReference type="Proteomes" id="UP000663829">
    <property type="component" value="Unassembled WGS sequence"/>
</dbReference>
<evidence type="ECO:0000313" key="5">
    <source>
        <dbReference type="Proteomes" id="UP000663829"/>
    </source>
</evidence>
<dbReference type="EMBL" id="CAJNOQ010000192">
    <property type="protein sequence ID" value="CAF0770319.1"/>
    <property type="molecule type" value="Genomic_DNA"/>
</dbReference>
<dbReference type="EMBL" id="CAJOBC010000192">
    <property type="protein sequence ID" value="CAF3552381.1"/>
    <property type="molecule type" value="Genomic_DNA"/>
</dbReference>
<feature type="domain" description="TCTP" evidence="2">
    <location>
        <begin position="1"/>
        <end position="147"/>
    </location>
</feature>
<comment type="similarity">
    <text evidence="1">Belongs to the TCTP family.</text>
</comment>
<organism evidence="3 5">
    <name type="scientific">Didymodactylos carnosus</name>
    <dbReference type="NCBI Taxonomy" id="1234261"/>
    <lineage>
        <taxon>Eukaryota</taxon>
        <taxon>Metazoa</taxon>
        <taxon>Spiralia</taxon>
        <taxon>Gnathifera</taxon>
        <taxon>Rotifera</taxon>
        <taxon>Eurotatoria</taxon>
        <taxon>Bdelloidea</taxon>
        <taxon>Philodinida</taxon>
        <taxon>Philodinidae</taxon>
        <taxon>Didymodactylos</taxon>
    </lineage>
</organism>
<dbReference type="InterPro" id="IPR011323">
    <property type="entry name" value="Mss4/transl-control_tumour"/>
</dbReference>
<gene>
    <name evidence="3" type="ORF">GPM918_LOCUS1889</name>
    <name evidence="4" type="ORF">SRO942_LOCUS1889</name>
</gene>
<dbReference type="PANTHER" id="PTHR11991:SF0">
    <property type="entry name" value="TRANSLATIONALLY-CONTROLLED TUMOR PROTEIN"/>
    <property type="match status" value="1"/>
</dbReference>
<sequence>MFNTPSQYIQIIISNDIADSLIGGNKATEAEEEDAGVDASHVSGINVVLNHKLVETSFQKETFKEWIREYSKKLKEHLQENSPNRVQPFKAGMTKVAQEILTKFAEYRFYLGESMNTDGMVILQYYKVDGLTPYFLYFKDGLNEIKYVSIDYYRVF</sequence>
<accession>A0A813QPX9</accession>
<dbReference type="InterPro" id="IPR034737">
    <property type="entry name" value="TCTP"/>
</dbReference>
<dbReference type="Proteomes" id="UP000681722">
    <property type="component" value="Unassembled WGS sequence"/>
</dbReference>
<dbReference type="InterPro" id="IPR018105">
    <property type="entry name" value="Translational_control_tumour_p"/>
</dbReference>
<name>A0A813QPX9_9BILA</name>
<dbReference type="InterPro" id="IPR011057">
    <property type="entry name" value="Mss4-like_sf"/>
</dbReference>
<evidence type="ECO:0000313" key="3">
    <source>
        <dbReference type="EMBL" id="CAF0770319.1"/>
    </source>
</evidence>
<dbReference type="PROSITE" id="PS51797">
    <property type="entry name" value="TCTP_3"/>
    <property type="match status" value="1"/>
</dbReference>
<dbReference type="AlphaFoldDB" id="A0A813QPX9"/>
<dbReference type="OrthoDB" id="10248936at2759"/>
<comment type="caution">
    <text evidence="3">The sequence shown here is derived from an EMBL/GenBank/DDBJ whole genome shotgun (WGS) entry which is preliminary data.</text>
</comment>
<proteinExistence type="inferred from homology"/>
<protein>
    <recommendedName>
        <fullName evidence="2">TCTP domain-containing protein</fullName>
    </recommendedName>
</protein>
<dbReference type="SUPFAM" id="SSF51316">
    <property type="entry name" value="Mss4-like"/>
    <property type="match status" value="1"/>
</dbReference>
<keyword evidence="5" id="KW-1185">Reference proteome</keyword>
<dbReference type="Pfam" id="PF00838">
    <property type="entry name" value="TCTP"/>
    <property type="match status" value="1"/>
</dbReference>
<evidence type="ECO:0000256" key="1">
    <source>
        <dbReference type="PROSITE-ProRule" id="PRU01133"/>
    </source>
</evidence>